<accession>F0YK61</accession>
<feature type="compositionally biased region" description="Polar residues" evidence="1">
    <location>
        <begin position="723"/>
        <end position="740"/>
    </location>
</feature>
<feature type="region of interest" description="Disordered" evidence="1">
    <location>
        <begin position="600"/>
        <end position="628"/>
    </location>
</feature>
<proteinExistence type="predicted"/>
<dbReference type="AlphaFoldDB" id="F0YK61"/>
<evidence type="ECO:0008006" key="4">
    <source>
        <dbReference type="Google" id="ProtNLM"/>
    </source>
</evidence>
<reference evidence="2 3" key="1">
    <citation type="journal article" date="2011" name="Proc. Natl. Acad. Sci. U.S.A.">
        <title>Niche of harmful alga Aureococcus anophagefferens revealed through ecogenomics.</title>
        <authorList>
            <person name="Gobler C.J."/>
            <person name="Berry D.L."/>
            <person name="Dyhrman S.T."/>
            <person name="Wilhelm S.W."/>
            <person name="Salamov A."/>
            <person name="Lobanov A.V."/>
            <person name="Zhang Y."/>
            <person name="Collier J.L."/>
            <person name="Wurch L.L."/>
            <person name="Kustka A.B."/>
            <person name="Dill B.D."/>
            <person name="Shah M."/>
            <person name="VerBerkmoes N.C."/>
            <person name="Kuo A."/>
            <person name="Terry A."/>
            <person name="Pangilinan J."/>
            <person name="Lindquist E.A."/>
            <person name="Lucas S."/>
            <person name="Paulsen I.T."/>
            <person name="Hattenrath-Lehmann T.K."/>
            <person name="Talmage S.C."/>
            <person name="Walker E.A."/>
            <person name="Koch F."/>
            <person name="Burson A.M."/>
            <person name="Marcoval M.A."/>
            <person name="Tang Y.Z."/>
            <person name="Lecleir G.R."/>
            <person name="Coyne K.J."/>
            <person name="Berg G.M."/>
            <person name="Bertrand E.M."/>
            <person name="Saito M.A."/>
            <person name="Gladyshev V.N."/>
            <person name="Grigoriev I.V."/>
        </authorList>
    </citation>
    <scope>NUCLEOTIDE SEQUENCE [LARGE SCALE GENOMIC DNA]</scope>
    <source>
        <strain evidence="3">CCMP 1984</strain>
    </source>
</reference>
<organism evidence="3">
    <name type="scientific">Aureococcus anophagefferens</name>
    <name type="common">Harmful bloom alga</name>
    <dbReference type="NCBI Taxonomy" id="44056"/>
    <lineage>
        <taxon>Eukaryota</taxon>
        <taxon>Sar</taxon>
        <taxon>Stramenopiles</taxon>
        <taxon>Ochrophyta</taxon>
        <taxon>Pelagophyceae</taxon>
        <taxon>Pelagomonadales</taxon>
        <taxon>Pelagomonadaceae</taxon>
        <taxon>Aureococcus</taxon>
    </lineage>
</organism>
<name>F0YK61_AURAN</name>
<feature type="region of interest" description="Disordered" evidence="1">
    <location>
        <begin position="656"/>
        <end position="750"/>
    </location>
</feature>
<dbReference type="KEGG" id="aaf:AURANDRAFT_67207"/>
<keyword evidence="3" id="KW-1185">Reference proteome</keyword>
<dbReference type="EMBL" id="GL833151">
    <property type="protein sequence ID" value="EGB04444.1"/>
    <property type="molecule type" value="Genomic_DNA"/>
</dbReference>
<dbReference type="InParanoid" id="F0YK61"/>
<dbReference type="GeneID" id="20226122"/>
<feature type="compositionally biased region" description="Low complexity" evidence="1">
    <location>
        <begin position="660"/>
        <end position="672"/>
    </location>
</feature>
<feature type="compositionally biased region" description="Basic residues" evidence="1">
    <location>
        <begin position="694"/>
        <end position="706"/>
    </location>
</feature>
<sequence length="750" mass="78654">MVKHPKTGKDFNSAPTANQSLFEGTIVDYAVKNAHRARLDFRYLMAPLYGTGYSADKHHDQHKKRGCRAVGGIFGGTKALSEFVQGTTPVSPIRVVEIDDGDFQLMDTNVLTGAVPADAELLVAAGLSVSDLNPALHARMTPGVGERAGLKGPFAFWSIVGDFYGTDGVVGVDLFSRVAGYLKHLNKVAKPSPSRSPSPSYAEYHAAHAARVMREEAAKAVQGPNPRLQAMGQAYLSSQNSGVGYVLLKGVFDAKRDRDDFEDCLAVIGELRRELPKADSLFAVGVLDTDWLFTLGTVERDVVSGCYASADAAINDARAVLREAPAAAAKFDDMLAAAVDRRPAKRARVAPAEGAAPRPRAGSGLSAAQIDAAVMSQPAVAIAFGDRIAALRPLVAAGDGEPGAAAPVDGDAPMADAPAADVAPPGALWTPLQKLQLEHAVRLLGLEASAAQLRALVPSRSLASVGNRLKEMRAASDKDAFLGKDLTSIIGVGAVGDTRNYAGELAAAAARGAAPPRFVVKLIEMIKQTGVICFEGGDIIIPSTEALEKRLGDYYSGAKYASFTKQLNNFGYQADGKGDGVRYRKVTGGETVTTVEDLLSLRPLPRRKSPPAGSASAPVAAAPKTTPRDGLVPAAEVLKMQEQLLKLQSEMAALKRQVGADAPSSESSSAAASDDDDDEAMPPPPAPDADGARPPRKPLAKFRFVVRRRDATPAARTVGVAHSPSSDSLPTECVSLNGSSPPSPTKRKAP</sequence>
<evidence type="ECO:0000313" key="2">
    <source>
        <dbReference type="EMBL" id="EGB04444.1"/>
    </source>
</evidence>
<dbReference type="RefSeq" id="XP_009040831.1">
    <property type="nucleotide sequence ID" value="XM_009042583.1"/>
</dbReference>
<protein>
    <recommendedName>
        <fullName evidence="4">HSF-type DNA-binding domain-containing protein</fullName>
    </recommendedName>
</protein>
<feature type="compositionally biased region" description="Low complexity" evidence="1">
    <location>
        <begin position="610"/>
        <end position="625"/>
    </location>
</feature>
<dbReference type="Proteomes" id="UP000002729">
    <property type="component" value="Unassembled WGS sequence"/>
</dbReference>
<evidence type="ECO:0000313" key="3">
    <source>
        <dbReference type="Proteomes" id="UP000002729"/>
    </source>
</evidence>
<evidence type="ECO:0000256" key="1">
    <source>
        <dbReference type="SAM" id="MobiDB-lite"/>
    </source>
</evidence>
<gene>
    <name evidence="2" type="ORF">AURANDRAFT_67207</name>
</gene>